<evidence type="ECO:0000313" key="3">
    <source>
        <dbReference type="Proteomes" id="UP000781958"/>
    </source>
</evidence>
<sequence>MTGRAGNGQSGNKGGGEVLFEFQRVGSYMKVVAIDPTTGTEVSVAGPATGSTELLKRTALSKLQFVLNRGAAAKGPGR</sequence>
<comment type="caution">
    <text evidence="2">The sequence shown here is derived from an EMBL/GenBank/DDBJ whole genome shotgun (WGS) entry which is preliminary data.</text>
</comment>
<protein>
    <recommendedName>
        <fullName evidence="1">DUF6898 domain-containing protein</fullName>
    </recommendedName>
</protein>
<feature type="domain" description="DUF6898" evidence="1">
    <location>
        <begin position="16"/>
        <end position="69"/>
    </location>
</feature>
<proteinExistence type="predicted"/>
<reference evidence="2 3" key="1">
    <citation type="submission" date="2021-03" db="EMBL/GenBank/DDBJ databases">
        <title>Genomic Encyclopedia of Type Strains, Phase III (KMG-III): the genomes of soil and plant-associated and newly described type strains.</title>
        <authorList>
            <person name="Whitman W."/>
        </authorList>
    </citation>
    <scope>NUCLEOTIDE SEQUENCE [LARGE SCALE GENOMIC DNA]</scope>
    <source>
        <strain evidence="2 3">IMMIB AFH-6</strain>
    </source>
</reference>
<gene>
    <name evidence="2" type="ORF">J2851_004382</name>
</gene>
<accession>A0ABS4SRM3</accession>
<name>A0ABS4SRM3_9PROT</name>
<evidence type="ECO:0000313" key="2">
    <source>
        <dbReference type="EMBL" id="MBP2294592.1"/>
    </source>
</evidence>
<organism evidence="2 3">
    <name type="scientific">Azospirillum rugosum</name>
    <dbReference type="NCBI Taxonomy" id="416170"/>
    <lineage>
        <taxon>Bacteria</taxon>
        <taxon>Pseudomonadati</taxon>
        <taxon>Pseudomonadota</taxon>
        <taxon>Alphaproteobacteria</taxon>
        <taxon>Rhodospirillales</taxon>
        <taxon>Azospirillaceae</taxon>
        <taxon>Azospirillum</taxon>
    </lineage>
</organism>
<evidence type="ECO:0000259" key="1">
    <source>
        <dbReference type="Pfam" id="PF21839"/>
    </source>
</evidence>
<dbReference type="InterPro" id="IPR054193">
    <property type="entry name" value="DUF6898"/>
</dbReference>
<dbReference type="Proteomes" id="UP000781958">
    <property type="component" value="Unassembled WGS sequence"/>
</dbReference>
<dbReference type="Pfam" id="PF21839">
    <property type="entry name" value="DUF6898"/>
    <property type="match status" value="1"/>
</dbReference>
<dbReference type="RefSeq" id="WP_209768830.1">
    <property type="nucleotide sequence ID" value="NZ_JAGINP010000017.1"/>
</dbReference>
<dbReference type="EMBL" id="JAGINP010000017">
    <property type="protein sequence ID" value="MBP2294592.1"/>
    <property type="molecule type" value="Genomic_DNA"/>
</dbReference>
<keyword evidence="3" id="KW-1185">Reference proteome</keyword>